<dbReference type="GO" id="GO:0000398">
    <property type="term" value="P:mRNA splicing, via spliceosome"/>
    <property type="evidence" value="ECO:0007669"/>
    <property type="project" value="InterPro"/>
</dbReference>
<dbReference type="InterPro" id="IPR000626">
    <property type="entry name" value="Ubiquitin-like_dom"/>
</dbReference>
<dbReference type="InterPro" id="IPR040610">
    <property type="entry name" value="SNRNP25_ubiquitin"/>
</dbReference>
<feature type="domain" description="Ubiquitin-like" evidence="2">
    <location>
        <begin position="55"/>
        <end position="144"/>
    </location>
</feature>
<dbReference type="PANTHER" id="PTHR14942">
    <property type="entry name" value="U11/U12 SMALL NUCLEAR RIBONUCLEOPROTEIN 25 KDA PROTEIN"/>
    <property type="match status" value="1"/>
</dbReference>
<dbReference type="AlphaFoldDB" id="A0A6J1FBK4"/>
<evidence type="ECO:0000256" key="1">
    <source>
        <dbReference type="SAM" id="MobiDB-lite"/>
    </source>
</evidence>
<evidence type="ECO:0000259" key="2">
    <source>
        <dbReference type="PROSITE" id="PS50053"/>
    </source>
</evidence>
<feature type="region of interest" description="Disordered" evidence="1">
    <location>
        <begin position="1"/>
        <end position="27"/>
    </location>
</feature>
<protein>
    <submittedName>
        <fullName evidence="4">Uncharacterized protein LOC111442589</fullName>
    </submittedName>
</protein>
<proteinExistence type="predicted"/>
<evidence type="ECO:0000313" key="4">
    <source>
        <dbReference type="RefSeq" id="XP_022935765.1"/>
    </source>
</evidence>
<dbReference type="SUPFAM" id="SSF54236">
    <property type="entry name" value="Ubiquitin-like"/>
    <property type="match status" value="1"/>
</dbReference>
<dbReference type="PANTHER" id="PTHR14942:SF2">
    <property type="entry name" value="UBIQUITIN-LIKE SUPERFAMILY PROTEIN"/>
    <property type="match status" value="1"/>
</dbReference>
<dbReference type="PROSITE" id="PS50053">
    <property type="entry name" value="UBIQUITIN_2"/>
    <property type="match status" value="1"/>
</dbReference>
<evidence type="ECO:0000313" key="3">
    <source>
        <dbReference type="Proteomes" id="UP000504609"/>
    </source>
</evidence>
<dbReference type="Pfam" id="PF18036">
    <property type="entry name" value="Ubiquitin_4"/>
    <property type="match status" value="1"/>
</dbReference>
<dbReference type="InterPro" id="IPR029071">
    <property type="entry name" value="Ubiquitin-like_domsf"/>
</dbReference>
<accession>A0A6J1FBK4</accession>
<name>A0A6J1FBK4_CUCMO</name>
<feature type="compositionally biased region" description="Basic and acidic residues" evidence="1">
    <location>
        <begin position="269"/>
        <end position="282"/>
    </location>
</feature>
<dbReference type="Proteomes" id="UP000504609">
    <property type="component" value="Unplaced"/>
</dbReference>
<dbReference type="CDD" id="cd17058">
    <property type="entry name" value="Ubl_SNRNP25"/>
    <property type="match status" value="1"/>
</dbReference>
<dbReference type="InterPro" id="IPR039690">
    <property type="entry name" value="SNRNP25"/>
</dbReference>
<dbReference type="GeneID" id="111442589"/>
<gene>
    <name evidence="4" type="primary">LOC111442589</name>
</gene>
<keyword evidence="3" id="KW-1185">Reference proteome</keyword>
<dbReference type="KEGG" id="cmos:111442589"/>
<organism evidence="3 4">
    <name type="scientific">Cucurbita moschata</name>
    <name type="common">Winter crookneck squash</name>
    <name type="synonym">Cucurbita pepo var. moschata</name>
    <dbReference type="NCBI Taxonomy" id="3662"/>
    <lineage>
        <taxon>Eukaryota</taxon>
        <taxon>Viridiplantae</taxon>
        <taxon>Streptophyta</taxon>
        <taxon>Embryophyta</taxon>
        <taxon>Tracheophyta</taxon>
        <taxon>Spermatophyta</taxon>
        <taxon>Magnoliopsida</taxon>
        <taxon>eudicotyledons</taxon>
        <taxon>Gunneridae</taxon>
        <taxon>Pentapetalae</taxon>
        <taxon>rosids</taxon>
        <taxon>fabids</taxon>
        <taxon>Cucurbitales</taxon>
        <taxon>Cucurbitaceae</taxon>
        <taxon>Cucurbiteae</taxon>
        <taxon>Cucurbita</taxon>
    </lineage>
</organism>
<feature type="region of interest" description="Disordered" evidence="1">
    <location>
        <begin position="257"/>
        <end position="282"/>
    </location>
</feature>
<dbReference type="Gene3D" id="3.10.20.90">
    <property type="entry name" value="Phosphatidylinositol 3-kinase Catalytic Subunit, Chain A, domain 1"/>
    <property type="match status" value="1"/>
</dbReference>
<sequence length="282" mass="32215">MAVDGFGKLDAAHSPPPMTTVEKNRRSPSLLSSPLMIVGLSKKNVLYRQLPHQPLMLSVLKLDGSCFDIQVKRSATVAELKGAVESVFSHMPQNGPGKISWLHVWWYFCLCYAGQKLVDDTDYIANFGIKDGDQLQFVRHVTTGYNVMRKQSKKWVVSSKLLSRISSRSKSYKQNDKEDMERYYNDAESGRFQHHGNNEPKVVLFLGGWFSHTKQASTGKRSINSLARPSGSRPSLVRGFKNLIQLCREKRHYEKVNKNKRSINRSLSRRLEMTDTHTRQLD</sequence>
<reference evidence="4" key="1">
    <citation type="submission" date="2025-08" db="UniProtKB">
        <authorList>
            <consortium name="RefSeq"/>
        </authorList>
    </citation>
    <scope>IDENTIFICATION</scope>
    <source>
        <tissue evidence="4">Young leaves</tissue>
    </source>
</reference>
<dbReference type="RefSeq" id="XP_022935765.1">
    <property type="nucleotide sequence ID" value="XM_023079997.1"/>
</dbReference>